<keyword evidence="1" id="KW-0812">Transmembrane</keyword>
<proteinExistence type="predicted"/>
<dbReference type="RefSeq" id="WP_015614844.1">
    <property type="nucleotide sequence ID" value="NC_021182.1"/>
</dbReference>
<accession>R4KA85</accession>
<feature type="transmembrane region" description="Helical" evidence="1">
    <location>
        <begin position="6"/>
        <end position="29"/>
    </location>
</feature>
<dbReference type="KEGG" id="cpas:Clopa_1599"/>
<keyword evidence="1" id="KW-0472">Membrane</keyword>
<keyword evidence="3" id="KW-1185">Reference proteome</keyword>
<dbReference type="EMBL" id="CP003261">
    <property type="protein sequence ID" value="AGK96525.1"/>
    <property type="molecule type" value="Genomic_DNA"/>
</dbReference>
<dbReference type="OrthoDB" id="1910292at2"/>
<evidence type="ECO:0008006" key="4">
    <source>
        <dbReference type="Google" id="ProtNLM"/>
    </source>
</evidence>
<keyword evidence="1" id="KW-1133">Transmembrane helix</keyword>
<name>R4KA85_CLOPA</name>
<reference evidence="2 3" key="1">
    <citation type="submission" date="2012-01" db="EMBL/GenBank/DDBJ databases">
        <title>Complete sequence of chromosome of Clostridium pasteurianum BC1.</title>
        <authorList>
            <consortium name="US DOE Joint Genome Institute"/>
            <person name="Lucas S."/>
            <person name="Han J."/>
            <person name="Lapidus A."/>
            <person name="Cheng J.-F."/>
            <person name="Goodwin L."/>
            <person name="Pitluck S."/>
            <person name="Peters L."/>
            <person name="Mikhailova N."/>
            <person name="Teshima H."/>
            <person name="Detter J.C."/>
            <person name="Han C."/>
            <person name="Tapia R."/>
            <person name="Land M."/>
            <person name="Hauser L."/>
            <person name="Kyrpides N."/>
            <person name="Ivanova N."/>
            <person name="Pagani I."/>
            <person name="Dunn J."/>
            <person name="Taghavi S."/>
            <person name="Francis A."/>
            <person name="van der Lelie D."/>
            <person name="Woyke T."/>
        </authorList>
    </citation>
    <scope>NUCLEOTIDE SEQUENCE [LARGE SCALE GENOMIC DNA]</scope>
    <source>
        <strain evidence="2 3">BC1</strain>
    </source>
</reference>
<dbReference type="eggNOG" id="ENOG5032KXW">
    <property type="taxonomic scope" value="Bacteria"/>
</dbReference>
<protein>
    <recommendedName>
        <fullName evidence="4">Phage holin, LL-H family</fullName>
    </recommendedName>
</protein>
<dbReference type="Proteomes" id="UP000013523">
    <property type="component" value="Chromosome"/>
</dbReference>
<gene>
    <name evidence="2" type="ORF">Clopa_1599</name>
</gene>
<organism evidence="2 3">
    <name type="scientific">Clostridium pasteurianum BC1</name>
    <dbReference type="NCBI Taxonomy" id="86416"/>
    <lineage>
        <taxon>Bacteria</taxon>
        <taxon>Bacillati</taxon>
        <taxon>Bacillota</taxon>
        <taxon>Clostridia</taxon>
        <taxon>Eubacteriales</taxon>
        <taxon>Clostridiaceae</taxon>
        <taxon>Clostridium</taxon>
    </lineage>
</organism>
<dbReference type="PATRIC" id="fig|86416.3.peg.1574"/>
<dbReference type="STRING" id="86416.Clopa_1599"/>
<dbReference type="AlphaFoldDB" id="R4KA85"/>
<dbReference type="HOGENOM" id="CLU_1892512_0_0_9"/>
<evidence type="ECO:0000256" key="1">
    <source>
        <dbReference type="SAM" id="Phobius"/>
    </source>
</evidence>
<evidence type="ECO:0000313" key="3">
    <source>
        <dbReference type="Proteomes" id="UP000013523"/>
    </source>
</evidence>
<evidence type="ECO:0000313" key="2">
    <source>
        <dbReference type="EMBL" id="AGK96525.1"/>
    </source>
</evidence>
<sequence length="128" mass="14344">MKEIIISQILIPILGAIISTFIGIITYYARQLYNKHKGFLQLQQQELIQKIGIDKYNIDVVIIKNAVKAVEQLGKENDWTGTFKHSKVLELIADKTGLTDEQIYNIIKGAVLEVNSLKNSSGTISAQK</sequence>